<reference evidence="1" key="1">
    <citation type="submission" date="2019-04" db="EMBL/GenBank/DDBJ databases">
        <title>Evolution of Biomass-Degrading Anaerobic Consortia Revealed by Metagenomics.</title>
        <authorList>
            <person name="Peng X."/>
        </authorList>
    </citation>
    <scope>NUCLEOTIDE SEQUENCE</scope>
    <source>
        <strain evidence="1">SIG551</strain>
    </source>
</reference>
<protein>
    <submittedName>
        <fullName evidence="1">YqeG family HAD IIIA-type phosphatase</fullName>
    </submittedName>
</protein>
<comment type="caution">
    <text evidence="1">The sequence shown here is derived from an EMBL/GenBank/DDBJ whole genome shotgun (WGS) entry which is preliminary data.</text>
</comment>
<dbReference type="SUPFAM" id="SSF56784">
    <property type="entry name" value="HAD-like"/>
    <property type="match status" value="1"/>
</dbReference>
<dbReference type="Gene3D" id="3.40.50.1000">
    <property type="entry name" value="HAD superfamily/HAD-like"/>
    <property type="match status" value="1"/>
</dbReference>
<organism evidence="1 2">
    <name type="scientific">Faecalispora sporosphaeroides</name>
    <dbReference type="NCBI Taxonomy" id="1549"/>
    <lineage>
        <taxon>Bacteria</taxon>
        <taxon>Bacillati</taxon>
        <taxon>Bacillota</taxon>
        <taxon>Clostridia</taxon>
        <taxon>Eubacteriales</taxon>
        <taxon>Oscillospiraceae</taxon>
        <taxon>Faecalispora</taxon>
    </lineage>
</organism>
<dbReference type="InterPro" id="IPR010021">
    <property type="entry name" value="PGPP1/Gep4"/>
</dbReference>
<dbReference type="InterPro" id="IPR023214">
    <property type="entry name" value="HAD_sf"/>
</dbReference>
<gene>
    <name evidence="1" type="ORF">E7512_02845</name>
</gene>
<name>A0A928Q238_9FIRM</name>
<accession>A0A928Q238</accession>
<dbReference type="AlphaFoldDB" id="A0A928Q238"/>
<evidence type="ECO:0000313" key="2">
    <source>
        <dbReference type="Proteomes" id="UP000754750"/>
    </source>
</evidence>
<evidence type="ECO:0000313" key="1">
    <source>
        <dbReference type="EMBL" id="MBE6832513.1"/>
    </source>
</evidence>
<dbReference type="RefSeq" id="WP_020074155.1">
    <property type="nucleotide sequence ID" value="NZ_JBKWRC010000005.1"/>
</dbReference>
<sequence>MSLFLPTAAVDRVTDITPEMIREMGASAIILDVDNTLATHGSPVPLVGTVEWARAMRQAGLAVVIVSNNFKDRVAPFAEKYDLPFLCVAMKPLPFAYWRAARFLGVPRGQAVAVGDQIFTDVMGANVAGVKSILLRPSDPETSVSFRLRRRLEEPIRRKIERRQAERKKTDRSGKA</sequence>
<dbReference type="EMBL" id="SVNY01000001">
    <property type="protein sequence ID" value="MBE6832513.1"/>
    <property type="molecule type" value="Genomic_DNA"/>
</dbReference>
<dbReference type="InterPro" id="IPR006549">
    <property type="entry name" value="HAD-SF_hydro_IIIA"/>
</dbReference>
<dbReference type="NCBIfam" id="TIGR01668">
    <property type="entry name" value="YqeG_hyp_ppase"/>
    <property type="match status" value="1"/>
</dbReference>
<dbReference type="NCBIfam" id="TIGR01662">
    <property type="entry name" value="HAD-SF-IIIA"/>
    <property type="match status" value="1"/>
</dbReference>
<dbReference type="Pfam" id="PF13242">
    <property type="entry name" value="Hydrolase_like"/>
    <property type="match status" value="1"/>
</dbReference>
<dbReference type="Proteomes" id="UP000754750">
    <property type="component" value="Unassembled WGS sequence"/>
</dbReference>
<dbReference type="InterPro" id="IPR036412">
    <property type="entry name" value="HAD-like_sf"/>
</dbReference>
<proteinExistence type="predicted"/>
<dbReference type="GO" id="GO:0008962">
    <property type="term" value="F:phosphatidylglycerophosphatase activity"/>
    <property type="evidence" value="ECO:0007669"/>
    <property type="project" value="InterPro"/>
</dbReference>